<dbReference type="InterPro" id="IPR032682">
    <property type="entry name" value="Cnd1_C"/>
</dbReference>
<protein>
    <recommendedName>
        <fullName evidence="1">Condensin complex subunit 1 C-terminal domain-containing protein</fullName>
    </recommendedName>
</protein>
<dbReference type="EMBL" id="KN824304">
    <property type="protein sequence ID" value="KIM26708.1"/>
    <property type="molecule type" value="Genomic_DNA"/>
</dbReference>
<evidence type="ECO:0000259" key="1">
    <source>
        <dbReference type="Pfam" id="PF12717"/>
    </source>
</evidence>
<dbReference type="InterPro" id="IPR016024">
    <property type="entry name" value="ARM-type_fold"/>
</dbReference>
<sequence length="126" mass="13785">MLAKQVKYFDAIRTVIPAISECLKDVDSNVRSNATFTLVGLAEQDGFTDAIRTVVPPIAACLKDVNQSVASNAVSALEKLAKRADFYDVVRAVVPPLTEALNEHEYYIGLLLFSRTISYQTAGFDV</sequence>
<keyword evidence="3" id="KW-1185">Reference proteome</keyword>
<dbReference type="AlphaFoldDB" id="A0A0C2WK41"/>
<dbReference type="Proteomes" id="UP000054097">
    <property type="component" value="Unassembled WGS sequence"/>
</dbReference>
<dbReference type="OrthoDB" id="3136213at2759"/>
<feature type="domain" description="Condensin complex subunit 1 C-terminal" evidence="1">
    <location>
        <begin position="10"/>
        <end position="103"/>
    </location>
</feature>
<dbReference type="SUPFAM" id="SSF48371">
    <property type="entry name" value="ARM repeat"/>
    <property type="match status" value="1"/>
</dbReference>
<evidence type="ECO:0000313" key="3">
    <source>
        <dbReference type="Proteomes" id="UP000054097"/>
    </source>
</evidence>
<reference evidence="2 3" key="1">
    <citation type="submission" date="2014-04" db="EMBL/GenBank/DDBJ databases">
        <authorList>
            <consortium name="DOE Joint Genome Institute"/>
            <person name="Kuo A."/>
            <person name="Zuccaro A."/>
            <person name="Kohler A."/>
            <person name="Nagy L.G."/>
            <person name="Floudas D."/>
            <person name="Copeland A."/>
            <person name="Barry K.W."/>
            <person name="Cichocki N."/>
            <person name="Veneault-Fourrey C."/>
            <person name="LaButti K."/>
            <person name="Lindquist E.A."/>
            <person name="Lipzen A."/>
            <person name="Lundell T."/>
            <person name="Morin E."/>
            <person name="Murat C."/>
            <person name="Sun H."/>
            <person name="Tunlid A."/>
            <person name="Henrissat B."/>
            <person name="Grigoriev I.V."/>
            <person name="Hibbett D.S."/>
            <person name="Martin F."/>
            <person name="Nordberg H.P."/>
            <person name="Cantor M.N."/>
            <person name="Hua S.X."/>
        </authorList>
    </citation>
    <scope>NUCLEOTIDE SEQUENCE [LARGE SCALE GENOMIC DNA]</scope>
    <source>
        <strain evidence="2 3">MAFF 305830</strain>
    </source>
</reference>
<name>A0A0C2WK41_SERVB</name>
<reference evidence="3" key="2">
    <citation type="submission" date="2015-01" db="EMBL/GenBank/DDBJ databases">
        <title>Evolutionary Origins and Diversification of the Mycorrhizal Mutualists.</title>
        <authorList>
            <consortium name="DOE Joint Genome Institute"/>
            <consortium name="Mycorrhizal Genomics Consortium"/>
            <person name="Kohler A."/>
            <person name="Kuo A."/>
            <person name="Nagy L.G."/>
            <person name="Floudas D."/>
            <person name="Copeland A."/>
            <person name="Barry K.W."/>
            <person name="Cichocki N."/>
            <person name="Veneault-Fourrey C."/>
            <person name="LaButti K."/>
            <person name="Lindquist E.A."/>
            <person name="Lipzen A."/>
            <person name="Lundell T."/>
            <person name="Morin E."/>
            <person name="Murat C."/>
            <person name="Riley R."/>
            <person name="Ohm R."/>
            <person name="Sun H."/>
            <person name="Tunlid A."/>
            <person name="Henrissat B."/>
            <person name="Grigoriev I.V."/>
            <person name="Hibbett D.S."/>
            <person name="Martin F."/>
        </authorList>
    </citation>
    <scope>NUCLEOTIDE SEQUENCE [LARGE SCALE GENOMIC DNA]</scope>
    <source>
        <strain evidence="3">MAFF 305830</strain>
    </source>
</reference>
<dbReference type="Gene3D" id="1.25.10.10">
    <property type="entry name" value="Leucine-rich Repeat Variant"/>
    <property type="match status" value="1"/>
</dbReference>
<proteinExistence type="predicted"/>
<dbReference type="HOGENOM" id="CLU_1982938_0_0_1"/>
<organism evidence="2 3">
    <name type="scientific">Serendipita vermifera MAFF 305830</name>
    <dbReference type="NCBI Taxonomy" id="933852"/>
    <lineage>
        <taxon>Eukaryota</taxon>
        <taxon>Fungi</taxon>
        <taxon>Dikarya</taxon>
        <taxon>Basidiomycota</taxon>
        <taxon>Agaricomycotina</taxon>
        <taxon>Agaricomycetes</taxon>
        <taxon>Sebacinales</taxon>
        <taxon>Serendipitaceae</taxon>
        <taxon>Serendipita</taxon>
    </lineage>
</organism>
<dbReference type="InterPro" id="IPR011989">
    <property type="entry name" value="ARM-like"/>
</dbReference>
<dbReference type="Pfam" id="PF12717">
    <property type="entry name" value="Cnd1"/>
    <property type="match status" value="1"/>
</dbReference>
<accession>A0A0C2WK41</accession>
<gene>
    <name evidence="2" type="ORF">M408DRAFT_179642</name>
</gene>
<evidence type="ECO:0000313" key="2">
    <source>
        <dbReference type="EMBL" id="KIM26708.1"/>
    </source>
</evidence>